<organism evidence="4">
    <name type="scientific">Faxonius propinquus nudivirus</name>
    <dbReference type="NCBI Taxonomy" id="3139431"/>
    <lineage>
        <taxon>Viruses</taxon>
        <taxon>Viruses incertae sedis</taxon>
        <taxon>Naldaviricetes</taxon>
        <taxon>Lefavirales</taxon>
        <taxon>Nudiviridae</taxon>
    </lineage>
</organism>
<evidence type="ECO:0000313" key="4">
    <source>
        <dbReference type="EMBL" id="XCH39320.1"/>
    </source>
</evidence>
<feature type="domain" description="Tyr recombinase" evidence="3">
    <location>
        <begin position="100"/>
        <end position="285"/>
    </location>
</feature>
<dbReference type="Gene3D" id="1.10.443.10">
    <property type="entry name" value="Intergrase catalytic core"/>
    <property type="match status" value="1"/>
</dbReference>
<proteinExistence type="inferred from homology"/>
<dbReference type="Pfam" id="PF00589">
    <property type="entry name" value="Phage_integrase"/>
    <property type="match status" value="1"/>
</dbReference>
<dbReference type="GO" id="GO:0015074">
    <property type="term" value="P:DNA integration"/>
    <property type="evidence" value="ECO:0007669"/>
    <property type="project" value="InterPro"/>
</dbReference>
<accession>A0AAU8GFJ5</accession>
<dbReference type="InterPro" id="IPR013762">
    <property type="entry name" value="Integrase-like_cat_sf"/>
</dbReference>
<dbReference type="GO" id="GO:0006310">
    <property type="term" value="P:DNA recombination"/>
    <property type="evidence" value="ECO:0007669"/>
    <property type="project" value="UniProtKB-KW"/>
</dbReference>
<evidence type="ECO:0000256" key="1">
    <source>
        <dbReference type="ARBA" id="ARBA00008857"/>
    </source>
</evidence>
<sequence length="311" mass="36840">MNLENYDYVDPHLYANKLQIIARNPKVIKLPKYIQKLIFSKKILDISNQNDCAKIFIQTLYLQNIRSSTISKYFHIIKPLLFPDTTIIPNSMVFDRNTVAQSRGIGFDKIDKLIEYTKETQSIYKWPILLAFHTGLRLSEISQFRASHILMLLDHENKIPINRKNNLEWTVVYYEEFNNFIHHLRNNVYQENCNFFISNKVDTLLFDVSSQTLHYKIKEFYSLANNGEISPKGFGFHIFRYYIGSKLISENKLDIAQIFLGHKSIKTTERYIKYDNSMHLKKIEQINKNSKFYKDINTTLELLHKKPILKI</sequence>
<evidence type="ECO:0000256" key="2">
    <source>
        <dbReference type="ARBA" id="ARBA00023172"/>
    </source>
</evidence>
<protein>
    <recommendedName>
        <fullName evidence="3">Tyr recombinase domain-containing protein</fullName>
    </recommendedName>
</protein>
<keyword evidence="2" id="KW-0233">DNA recombination</keyword>
<dbReference type="InterPro" id="IPR011010">
    <property type="entry name" value="DNA_brk_join_enz"/>
</dbReference>
<dbReference type="CDD" id="cd00397">
    <property type="entry name" value="DNA_BRE_C"/>
    <property type="match status" value="1"/>
</dbReference>
<name>A0AAU8GFJ5_9VIRU</name>
<dbReference type="PROSITE" id="PS51898">
    <property type="entry name" value="TYR_RECOMBINASE"/>
    <property type="match status" value="1"/>
</dbReference>
<dbReference type="SUPFAM" id="SSF56349">
    <property type="entry name" value="DNA breaking-rejoining enzymes"/>
    <property type="match status" value="1"/>
</dbReference>
<gene>
    <name evidence="4" type="ORF">FpNV_075</name>
</gene>
<comment type="similarity">
    <text evidence="1">Belongs to the 'phage' integrase family.</text>
</comment>
<dbReference type="InterPro" id="IPR002104">
    <property type="entry name" value="Integrase_catalytic"/>
</dbReference>
<evidence type="ECO:0000259" key="3">
    <source>
        <dbReference type="PROSITE" id="PS51898"/>
    </source>
</evidence>
<dbReference type="GO" id="GO:0003677">
    <property type="term" value="F:DNA binding"/>
    <property type="evidence" value="ECO:0007669"/>
    <property type="project" value="InterPro"/>
</dbReference>
<reference evidence="4" key="1">
    <citation type="submission" date="2024-06" db="EMBL/GenBank/DDBJ databases">
        <title>North American crayfish harbour diverse members of the Nudiviridae.</title>
        <authorList>
            <person name="Stratton C."/>
            <person name="Bojko J."/>
        </authorList>
    </citation>
    <scope>NUCLEOTIDE SEQUENCE</scope>
    <source>
        <strain evidence="4">142H</strain>
    </source>
</reference>
<dbReference type="EMBL" id="PP955094">
    <property type="protein sequence ID" value="XCH39320.1"/>
    <property type="molecule type" value="Genomic_DNA"/>
</dbReference>